<dbReference type="GO" id="GO:0003700">
    <property type="term" value="F:DNA-binding transcription factor activity"/>
    <property type="evidence" value="ECO:0007669"/>
    <property type="project" value="InterPro"/>
</dbReference>
<dbReference type="GO" id="GO:0006950">
    <property type="term" value="P:response to stress"/>
    <property type="evidence" value="ECO:0007669"/>
    <property type="project" value="TreeGrafter"/>
</dbReference>
<evidence type="ECO:0000259" key="1">
    <source>
        <dbReference type="PROSITE" id="PS50995"/>
    </source>
</evidence>
<dbReference type="EMBL" id="JAESVA010000008">
    <property type="protein sequence ID" value="MCB8882722.1"/>
    <property type="molecule type" value="Genomic_DNA"/>
</dbReference>
<dbReference type="SUPFAM" id="SSF46785">
    <property type="entry name" value="Winged helix' DNA-binding domain"/>
    <property type="match status" value="1"/>
</dbReference>
<dbReference type="InterPro" id="IPR036388">
    <property type="entry name" value="WH-like_DNA-bd_sf"/>
</dbReference>
<protein>
    <submittedName>
        <fullName evidence="2">MarR family transcriptional regulator</fullName>
    </submittedName>
</protein>
<reference evidence="2 3" key="1">
    <citation type="journal article" date="2021" name="Microorganisms">
        <title>Acidisoma silvae sp. nov. and Acidisomacellulosilytica sp. nov., Two Acidophilic Bacteria Isolated from Decaying Wood, Hydrolyzing Cellulose and Producing Poly-3-hydroxybutyrate.</title>
        <authorList>
            <person name="Mieszkin S."/>
            <person name="Pouder E."/>
            <person name="Uroz S."/>
            <person name="Simon-Colin C."/>
            <person name="Alain K."/>
        </authorList>
    </citation>
    <scope>NUCLEOTIDE SEQUENCE [LARGE SCALE GENOMIC DNA]</scope>
    <source>
        <strain evidence="2 3">HW T5.17</strain>
    </source>
</reference>
<dbReference type="PANTHER" id="PTHR33164">
    <property type="entry name" value="TRANSCRIPTIONAL REGULATOR, MARR FAMILY"/>
    <property type="match status" value="1"/>
</dbReference>
<accession>A0A964E5R9</accession>
<dbReference type="PANTHER" id="PTHR33164:SF104">
    <property type="entry name" value="TRANSCRIPTIONAL REGULATORY PROTEIN"/>
    <property type="match status" value="1"/>
</dbReference>
<keyword evidence="3" id="KW-1185">Reference proteome</keyword>
<sequence>MIRPAKSAPDSGDYDHETGSVRFDLVGRGMEQWRQQRPDIDCSGKAVIGRVLMLQDIILKRVNQALAPHGLRYPSYAVLATLRVAGHPFRLSPSRLQATMLFTSGGISNLLSRLEEQGFVRRSSDPADKRGVWVELTDEGLAIVEPAMVDHAKAERELCTMLSTPEQEGVANLLSRMIVLNRDHIS</sequence>
<dbReference type="Pfam" id="PF12802">
    <property type="entry name" value="MarR_2"/>
    <property type="match status" value="1"/>
</dbReference>
<dbReference type="InterPro" id="IPR039422">
    <property type="entry name" value="MarR/SlyA-like"/>
</dbReference>
<dbReference type="PRINTS" id="PR00598">
    <property type="entry name" value="HTHMARR"/>
</dbReference>
<name>A0A964E5R9_9PROT</name>
<dbReference type="Gene3D" id="1.10.10.10">
    <property type="entry name" value="Winged helix-like DNA-binding domain superfamily/Winged helix DNA-binding domain"/>
    <property type="match status" value="1"/>
</dbReference>
<evidence type="ECO:0000313" key="2">
    <source>
        <dbReference type="EMBL" id="MCB8882722.1"/>
    </source>
</evidence>
<dbReference type="PROSITE" id="PS50995">
    <property type="entry name" value="HTH_MARR_2"/>
    <property type="match status" value="1"/>
</dbReference>
<organism evidence="2 3">
    <name type="scientific">Acidisoma cellulosilyticum</name>
    <dbReference type="NCBI Taxonomy" id="2802395"/>
    <lineage>
        <taxon>Bacteria</taxon>
        <taxon>Pseudomonadati</taxon>
        <taxon>Pseudomonadota</taxon>
        <taxon>Alphaproteobacteria</taxon>
        <taxon>Acetobacterales</taxon>
        <taxon>Acidocellaceae</taxon>
        <taxon>Acidisoma</taxon>
    </lineage>
</organism>
<feature type="domain" description="HTH marR-type" evidence="1">
    <location>
        <begin position="45"/>
        <end position="179"/>
    </location>
</feature>
<dbReference type="RefSeq" id="WP_227309372.1">
    <property type="nucleotide sequence ID" value="NZ_JAESVA010000008.1"/>
</dbReference>
<dbReference type="Proteomes" id="UP000721844">
    <property type="component" value="Unassembled WGS sequence"/>
</dbReference>
<gene>
    <name evidence="2" type="ORF">ACELLULO517_20930</name>
</gene>
<dbReference type="SMART" id="SM00347">
    <property type="entry name" value="HTH_MARR"/>
    <property type="match status" value="1"/>
</dbReference>
<proteinExistence type="predicted"/>
<dbReference type="InterPro" id="IPR036390">
    <property type="entry name" value="WH_DNA-bd_sf"/>
</dbReference>
<evidence type="ECO:0000313" key="3">
    <source>
        <dbReference type="Proteomes" id="UP000721844"/>
    </source>
</evidence>
<dbReference type="AlphaFoldDB" id="A0A964E5R9"/>
<comment type="caution">
    <text evidence="2">The sequence shown here is derived from an EMBL/GenBank/DDBJ whole genome shotgun (WGS) entry which is preliminary data.</text>
</comment>
<dbReference type="InterPro" id="IPR000835">
    <property type="entry name" value="HTH_MarR-typ"/>
</dbReference>